<keyword evidence="7" id="KW-0560">Oxidoreductase</keyword>
<evidence type="ECO:0000313" key="7">
    <source>
        <dbReference type="EMBL" id="MBB6471556.1"/>
    </source>
</evidence>
<dbReference type="InterPro" id="IPR006222">
    <property type="entry name" value="GCVT_N"/>
</dbReference>
<dbReference type="EMBL" id="JACHIU010000001">
    <property type="protein sequence ID" value="MBB6471556.1"/>
    <property type="molecule type" value="Genomic_DNA"/>
</dbReference>
<dbReference type="Pfam" id="PF16350">
    <property type="entry name" value="FAO_M"/>
    <property type="match status" value="1"/>
</dbReference>
<dbReference type="InterPro" id="IPR027266">
    <property type="entry name" value="TrmE/GcvT-like"/>
</dbReference>
<feature type="domain" description="FAD dependent oxidoreductase" evidence="3">
    <location>
        <begin position="10"/>
        <end position="370"/>
    </location>
</feature>
<evidence type="ECO:0000259" key="5">
    <source>
        <dbReference type="Pfam" id="PF08669"/>
    </source>
</evidence>
<dbReference type="InterPro" id="IPR013977">
    <property type="entry name" value="GcvT_C"/>
</dbReference>
<dbReference type="GO" id="GO:0102317">
    <property type="term" value="F:4-methylaminobutyrate oxidase (demethylating) activity"/>
    <property type="evidence" value="ECO:0007669"/>
    <property type="project" value="UniProtKB-EC"/>
</dbReference>
<dbReference type="RefSeq" id="WP_246496522.1">
    <property type="nucleotide sequence ID" value="NZ_BAAALO010000055.1"/>
</dbReference>
<keyword evidence="8" id="KW-1185">Reference proteome</keyword>
<dbReference type="InterPro" id="IPR032503">
    <property type="entry name" value="FAO_M"/>
</dbReference>
<dbReference type="EC" id="1.5.3.19" evidence="7"/>
<dbReference type="SUPFAM" id="SSF103025">
    <property type="entry name" value="Folate-binding domain"/>
    <property type="match status" value="1"/>
</dbReference>
<dbReference type="Gene3D" id="3.30.1360.120">
    <property type="entry name" value="Probable tRNA modification gtpase trme, domain 1"/>
    <property type="match status" value="1"/>
</dbReference>
<dbReference type="Gene3D" id="2.40.30.110">
    <property type="entry name" value="Aminomethyltransferase beta-barrel domains"/>
    <property type="match status" value="1"/>
</dbReference>
<dbReference type="PANTHER" id="PTHR43757">
    <property type="entry name" value="AMINOMETHYLTRANSFERASE"/>
    <property type="match status" value="1"/>
</dbReference>
<feature type="region of interest" description="Disordered" evidence="2">
    <location>
        <begin position="458"/>
        <end position="493"/>
    </location>
</feature>
<comment type="similarity">
    <text evidence="1">Belongs to the GcvT family.</text>
</comment>
<dbReference type="SUPFAM" id="SSF51905">
    <property type="entry name" value="FAD/NAD(P)-binding domain"/>
    <property type="match status" value="1"/>
</dbReference>
<dbReference type="Proteomes" id="UP000555564">
    <property type="component" value="Unassembled WGS sequence"/>
</dbReference>
<dbReference type="Pfam" id="PF01571">
    <property type="entry name" value="GCV_T"/>
    <property type="match status" value="1"/>
</dbReference>
<dbReference type="Gene3D" id="3.50.50.60">
    <property type="entry name" value="FAD/NAD(P)-binding domain"/>
    <property type="match status" value="1"/>
</dbReference>
<accession>A0A7X0IAE4</accession>
<dbReference type="Gene3D" id="3.30.70.1400">
    <property type="entry name" value="Aminomethyltransferase beta-barrel domains"/>
    <property type="match status" value="1"/>
</dbReference>
<protein>
    <submittedName>
        <fullName evidence="7">4-methylaminobutanoate oxidase (Formaldehyde-forming)</fullName>
        <ecNumber evidence="7">1.5.3.19</ecNumber>
    </submittedName>
</protein>
<evidence type="ECO:0000313" key="8">
    <source>
        <dbReference type="Proteomes" id="UP000555564"/>
    </source>
</evidence>
<proteinExistence type="inferred from homology"/>
<dbReference type="AlphaFoldDB" id="A0A7X0IAE4"/>
<evidence type="ECO:0000256" key="1">
    <source>
        <dbReference type="ARBA" id="ARBA00008609"/>
    </source>
</evidence>
<dbReference type="InterPro" id="IPR028896">
    <property type="entry name" value="GcvT/YgfZ/DmdA"/>
</dbReference>
<dbReference type="InterPro" id="IPR029043">
    <property type="entry name" value="GcvT/YgfZ_C"/>
</dbReference>
<dbReference type="InterPro" id="IPR006076">
    <property type="entry name" value="FAD-dep_OxRdtase"/>
</dbReference>
<dbReference type="InterPro" id="IPR036188">
    <property type="entry name" value="FAD/NAD-bd_sf"/>
</dbReference>
<comment type="caution">
    <text evidence="7">The sequence shown here is derived from an EMBL/GenBank/DDBJ whole genome shotgun (WGS) entry which is preliminary data.</text>
</comment>
<dbReference type="Gene3D" id="3.30.9.10">
    <property type="entry name" value="D-Amino Acid Oxidase, subunit A, domain 2"/>
    <property type="match status" value="1"/>
</dbReference>
<dbReference type="SUPFAM" id="SSF101790">
    <property type="entry name" value="Aminomethyltransferase beta-barrel domain"/>
    <property type="match status" value="1"/>
</dbReference>
<evidence type="ECO:0000259" key="3">
    <source>
        <dbReference type="Pfam" id="PF01266"/>
    </source>
</evidence>
<feature type="domain" description="GCVT N-terminal" evidence="4">
    <location>
        <begin position="433"/>
        <end position="729"/>
    </location>
</feature>
<dbReference type="SUPFAM" id="SSF54373">
    <property type="entry name" value="FAD-linked reductases, C-terminal domain"/>
    <property type="match status" value="1"/>
</dbReference>
<dbReference type="Pfam" id="PF08669">
    <property type="entry name" value="GCV_T_C"/>
    <property type="match status" value="1"/>
</dbReference>
<evidence type="ECO:0000256" key="2">
    <source>
        <dbReference type="SAM" id="MobiDB-lite"/>
    </source>
</evidence>
<feature type="domain" description="Aminomethyltransferase C-terminal" evidence="5">
    <location>
        <begin position="743"/>
        <end position="820"/>
    </location>
</feature>
<sequence length="832" mass="89875">MMQLPAEAQAVVIGGGVAGCSVAYHLARLGWTDIVLLERHDLTEGTTWHSAGFVGQLRSTVTQTRMIMYSAGLYPELADLTGLDPGWHGVGGLRLATTPERHEELLRQAGAAETYGLDMELLSGPAAQEMLPLLNVTDVLSALWLPGDGWLDPAGLVRALAAGAEKLGVQIITDAEVTGIDVHEGQVTAVRVGDQLIRTPTVVNTAGAAAGKIGRLAGVDIPIVPIKHQYVVTPPFGVPATTPTVRDPDNIVYFREESAGILVGGYIRTPQIWDTPTPLTTPRTLFPPDMPKFAESWQSATRRIPDLTTVVPDGDTPEAFAKVVHGPEAFTPDGEFLLGETPVTGFWVAAGFCVHGLAAAGGVGKVMAEWIVDGTPEYDTFGMDIRRFPAHASSRRWSRTKAIDSYSKYYDIIYPGEERTAARPLRRSPAWPRHQSLGAAFGEKAGWERVNWFDLPATRTSGNATEPTSADGAPGNVTSANGSPHLGDTSDGERFRPAGWAGKHWSPAIRAECLATRDTAALFDQTSFAKLEVTDLATLQHLCAADLDRPVGTIVYTQMLNDRGGIEADVTVTRLAPDRFRIITGTAFGVHDATWLRTHGLDVQDVTSAYACYCLWGPNSLSILSDLTEDDLTFPYMQAREITVGNIPVLAQRVTFTGEFGWELYCPTEYALTLWDTLTEAGTPKGLRPAGYRALDSLRLEKAYRIWGSDITPETTPHEAGLTFALSRTKNYLGRQALTPPTKTLHCLVLADPTQICLGGEPVRVAGHPTSRVTSGGYGHRVDKSIAYAYLPTTAPEALVEVGVTGTWIPATITKTPPYDPTNSRIRHLPSM</sequence>
<gene>
    <name evidence="7" type="ORF">BJ992_000987</name>
</gene>
<evidence type="ECO:0000259" key="6">
    <source>
        <dbReference type="Pfam" id="PF16350"/>
    </source>
</evidence>
<evidence type="ECO:0000259" key="4">
    <source>
        <dbReference type="Pfam" id="PF01571"/>
    </source>
</evidence>
<dbReference type="Pfam" id="PF01266">
    <property type="entry name" value="DAO"/>
    <property type="match status" value="1"/>
</dbReference>
<feature type="domain" description="FAD dependent oxidoreductase central" evidence="6">
    <location>
        <begin position="373"/>
        <end position="428"/>
    </location>
</feature>
<reference evidence="7 8" key="1">
    <citation type="submission" date="2020-08" db="EMBL/GenBank/DDBJ databases">
        <title>Sequencing the genomes of 1000 actinobacteria strains.</title>
        <authorList>
            <person name="Klenk H.-P."/>
        </authorList>
    </citation>
    <scope>NUCLEOTIDE SEQUENCE [LARGE SCALE GENOMIC DNA]</scope>
    <source>
        <strain evidence="7 8">DSM 44936</strain>
    </source>
</reference>
<organism evidence="7 8">
    <name type="scientific">Sphaerisporangium rubeum</name>
    <dbReference type="NCBI Taxonomy" id="321317"/>
    <lineage>
        <taxon>Bacteria</taxon>
        <taxon>Bacillati</taxon>
        <taxon>Actinomycetota</taxon>
        <taxon>Actinomycetes</taxon>
        <taxon>Streptosporangiales</taxon>
        <taxon>Streptosporangiaceae</taxon>
        <taxon>Sphaerisporangium</taxon>
    </lineage>
</organism>
<dbReference type="PANTHER" id="PTHR43757:SF2">
    <property type="entry name" value="AMINOMETHYLTRANSFERASE, MITOCHONDRIAL"/>
    <property type="match status" value="1"/>
</dbReference>
<feature type="compositionally biased region" description="Polar residues" evidence="2">
    <location>
        <begin position="458"/>
        <end position="468"/>
    </location>
</feature>
<name>A0A7X0IAE4_9ACTN</name>